<sequence length="58" mass="6893">YPTLPSEKRIRVIALNYLMWNGDLVWKSKDELILRCLGKKEYMKVMGEAHEGIYRAHQ</sequence>
<evidence type="ECO:0000313" key="1">
    <source>
        <dbReference type="EMBL" id="VVA38328.1"/>
    </source>
</evidence>
<accession>A0A5E4GFM2</accession>
<feature type="non-terminal residue" evidence="1">
    <location>
        <position position="58"/>
    </location>
</feature>
<dbReference type="Gramene" id="VVA38328">
    <property type="protein sequence ID" value="VVA38328"/>
    <property type="gene ID" value="Prudul26B021289"/>
</dbReference>
<protein>
    <submittedName>
        <fullName evidence="1">PREDICTED: Transposon</fullName>
    </submittedName>
</protein>
<organism evidence="1 2">
    <name type="scientific">Prunus dulcis</name>
    <name type="common">Almond</name>
    <name type="synonym">Amygdalus dulcis</name>
    <dbReference type="NCBI Taxonomy" id="3755"/>
    <lineage>
        <taxon>Eukaryota</taxon>
        <taxon>Viridiplantae</taxon>
        <taxon>Streptophyta</taxon>
        <taxon>Embryophyta</taxon>
        <taxon>Tracheophyta</taxon>
        <taxon>Spermatophyta</taxon>
        <taxon>Magnoliopsida</taxon>
        <taxon>eudicotyledons</taxon>
        <taxon>Gunneridae</taxon>
        <taxon>Pentapetalae</taxon>
        <taxon>rosids</taxon>
        <taxon>fabids</taxon>
        <taxon>Rosales</taxon>
        <taxon>Rosaceae</taxon>
        <taxon>Amygdaloideae</taxon>
        <taxon>Amygdaleae</taxon>
        <taxon>Prunus</taxon>
    </lineage>
</organism>
<feature type="non-terminal residue" evidence="1">
    <location>
        <position position="1"/>
    </location>
</feature>
<evidence type="ECO:0000313" key="2">
    <source>
        <dbReference type="Proteomes" id="UP000327085"/>
    </source>
</evidence>
<dbReference type="InParanoid" id="A0A5E4GFM2"/>
<dbReference type="EMBL" id="CABIKO010000632">
    <property type="protein sequence ID" value="VVA38328.1"/>
    <property type="molecule type" value="Genomic_DNA"/>
</dbReference>
<gene>
    <name evidence="1" type="ORF">ALMOND_2B021289</name>
</gene>
<dbReference type="Proteomes" id="UP000327085">
    <property type="component" value="Chromosome 8"/>
</dbReference>
<reference evidence="2" key="1">
    <citation type="journal article" date="2020" name="Plant J.">
        <title>Transposons played a major role in the diversification between the closely related almond and peach genomes: results from the almond genome sequence.</title>
        <authorList>
            <person name="Alioto T."/>
            <person name="Alexiou K.G."/>
            <person name="Bardil A."/>
            <person name="Barteri F."/>
            <person name="Castanera R."/>
            <person name="Cruz F."/>
            <person name="Dhingra A."/>
            <person name="Duval H."/>
            <person name="Fernandez I Marti A."/>
            <person name="Frias L."/>
            <person name="Galan B."/>
            <person name="Garcia J.L."/>
            <person name="Howad W."/>
            <person name="Gomez-Garrido J."/>
            <person name="Gut M."/>
            <person name="Julca I."/>
            <person name="Morata J."/>
            <person name="Puigdomenech P."/>
            <person name="Ribeca P."/>
            <person name="Rubio Cabetas M.J."/>
            <person name="Vlasova A."/>
            <person name="Wirthensohn M."/>
            <person name="Garcia-Mas J."/>
            <person name="Gabaldon T."/>
            <person name="Casacuberta J.M."/>
            <person name="Arus P."/>
        </authorList>
    </citation>
    <scope>NUCLEOTIDE SEQUENCE [LARGE SCALE GENOMIC DNA]</scope>
    <source>
        <strain evidence="2">cv. Texas</strain>
    </source>
</reference>
<name>A0A5E4GFM2_PRUDU</name>
<proteinExistence type="predicted"/>
<dbReference type="AlphaFoldDB" id="A0A5E4GFM2"/>